<dbReference type="InterPro" id="IPR039569">
    <property type="entry name" value="FAS1-like_DH_region"/>
</dbReference>
<dbReference type="SUPFAM" id="SSF54637">
    <property type="entry name" value="Thioesterase/thiol ester dehydrase-isomerase"/>
    <property type="match status" value="1"/>
</dbReference>
<dbReference type="PANTHER" id="PTHR43437:SF3">
    <property type="entry name" value="HYDROXYACYL-THIOESTER DEHYDRATASE TYPE 2, MITOCHONDRIAL"/>
    <property type="match status" value="1"/>
</dbReference>
<dbReference type="InterPro" id="IPR029069">
    <property type="entry name" value="HotDog_dom_sf"/>
</dbReference>
<dbReference type="Pfam" id="PF13452">
    <property type="entry name" value="FAS1_DH_region"/>
    <property type="match status" value="1"/>
</dbReference>
<comment type="similarity">
    <text evidence="1">Belongs to the UPF0336 family.</text>
</comment>
<dbReference type="STRING" id="412690.SAMN04489834_0048"/>
<feature type="domain" description="FAS1-like dehydratase" evidence="2">
    <location>
        <begin position="17"/>
        <end position="137"/>
    </location>
</feature>
<dbReference type="RefSeq" id="WP_083362248.1">
    <property type="nucleotide sequence ID" value="NZ_LT629742.1"/>
</dbReference>
<dbReference type="InterPro" id="IPR016709">
    <property type="entry name" value="HadA-like"/>
</dbReference>
<dbReference type="OrthoDB" id="5415111at2"/>
<organism evidence="3 4">
    <name type="scientific">Microterricola viridarii</name>
    <dbReference type="NCBI Taxonomy" id="412690"/>
    <lineage>
        <taxon>Bacteria</taxon>
        <taxon>Bacillati</taxon>
        <taxon>Actinomycetota</taxon>
        <taxon>Actinomycetes</taxon>
        <taxon>Micrococcales</taxon>
        <taxon>Microbacteriaceae</taxon>
        <taxon>Microterricola</taxon>
    </lineage>
</organism>
<protein>
    <recommendedName>
        <fullName evidence="1">UPF0336 protein SAMN04489834_0048</fullName>
    </recommendedName>
</protein>
<gene>
    <name evidence="3" type="ORF">SAMN04489834_0048</name>
</gene>
<dbReference type="InterPro" id="IPR050965">
    <property type="entry name" value="UPF0336/Enoyl-CoA_hydratase"/>
</dbReference>
<accession>A0A1H1LBL5</accession>
<name>A0A1H1LBL5_9MICO</name>
<dbReference type="PANTHER" id="PTHR43437">
    <property type="entry name" value="HYDROXYACYL-THIOESTER DEHYDRATASE TYPE 2, MITOCHONDRIAL-RELATED"/>
    <property type="match status" value="1"/>
</dbReference>
<dbReference type="Gene3D" id="3.10.129.10">
    <property type="entry name" value="Hotdog Thioesterase"/>
    <property type="match status" value="1"/>
</dbReference>
<dbReference type="CDD" id="cd03441">
    <property type="entry name" value="R_hydratase_like"/>
    <property type="match status" value="1"/>
</dbReference>
<evidence type="ECO:0000313" key="4">
    <source>
        <dbReference type="Proteomes" id="UP000181956"/>
    </source>
</evidence>
<reference evidence="4" key="1">
    <citation type="submission" date="2016-10" db="EMBL/GenBank/DDBJ databases">
        <authorList>
            <person name="Varghese N."/>
            <person name="Submissions S."/>
        </authorList>
    </citation>
    <scope>NUCLEOTIDE SEQUENCE [LARGE SCALE GENOMIC DNA]</scope>
    <source>
        <strain evidence="4">DSM 21772</strain>
    </source>
</reference>
<dbReference type="PIRSF" id="PIRSF018072">
    <property type="entry name" value="UCP018072"/>
    <property type="match status" value="1"/>
</dbReference>
<dbReference type="GO" id="GO:0019171">
    <property type="term" value="F:(3R)-hydroxyacyl-[acyl-carrier-protein] dehydratase activity"/>
    <property type="evidence" value="ECO:0007669"/>
    <property type="project" value="TreeGrafter"/>
</dbReference>
<proteinExistence type="inferred from homology"/>
<keyword evidence="4" id="KW-1185">Reference proteome</keyword>
<sequence length="149" mass="15811">MSVNPELQGRIFPPIAPYLVGREKVREFARAVFATNPVNLDPEAARAAGHADIVAPPTFAVVVQERTLAQLLAEPDAGIDFSRVVHGDQRFSYSRPIVAGDELTATLRVASVKTLGPHAMVTAESTITDAAGEHVVTAISTLVVRGDDA</sequence>
<evidence type="ECO:0000259" key="2">
    <source>
        <dbReference type="Pfam" id="PF13452"/>
    </source>
</evidence>
<dbReference type="GO" id="GO:0006633">
    <property type="term" value="P:fatty acid biosynthetic process"/>
    <property type="evidence" value="ECO:0007669"/>
    <property type="project" value="TreeGrafter"/>
</dbReference>
<dbReference type="HAMAP" id="MF_00799">
    <property type="entry name" value="UPF0336"/>
    <property type="match status" value="1"/>
</dbReference>
<dbReference type="Proteomes" id="UP000181956">
    <property type="component" value="Chromosome I"/>
</dbReference>
<evidence type="ECO:0000313" key="3">
    <source>
        <dbReference type="EMBL" id="SDR71981.1"/>
    </source>
</evidence>
<dbReference type="EMBL" id="LT629742">
    <property type="protein sequence ID" value="SDR71981.1"/>
    <property type="molecule type" value="Genomic_DNA"/>
</dbReference>
<evidence type="ECO:0000256" key="1">
    <source>
        <dbReference type="HAMAP-Rule" id="MF_00799"/>
    </source>
</evidence>
<dbReference type="AlphaFoldDB" id="A0A1H1LBL5"/>